<proteinExistence type="predicted"/>
<feature type="compositionally biased region" description="Polar residues" evidence="1">
    <location>
        <begin position="74"/>
        <end position="95"/>
    </location>
</feature>
<keyword evidence="3" id="KW-1185">Reference proteome</keyword>
<accession>A0A3N4KTN4</accession>
<dbReference type="OrthoDB" id="5358005at2759"/>
<feature type="compositionally biased region" description="Low complexity" evidence="1">
    <location>
        <begin position="1"/>
        <end position="24"/>
    </location>
</feature>
<reference evidence="2 3" key="1">
    <citation type="journal article" date="2018" name="Nat. Ecol. Evol.">
        <title>Pezizomycetes genomes reveal the molecular basis of ectomycorrhizal truffle lifestyle.</title>
        <authorList>
            <person name="Murat C."/>
            <person name="Payen T."/>
            <person name="Noel B."/>
            <person name="Kuo A."/>
            <person name="Morin E."/>
            <person name="Chen J."/>
            <person name="Kohler A."/>
            <person name="Krizsan K."/>
            <person name="Balestrini R."/>
            <person name="Da Silva C."/>
            <person name="Montanini B."/>
            <person name="Hainaut M."/>
            <person name="Levati E."/>
            <person name="Barry K.W."/>
            <person name="Belfiori B."/>
            <person name="Cichocki N."/>
            <person name="Clum A."/>
            <person name="Dockter R.B."/>
            <person name="Fauchery L."/>
            <person name="Guy J."/>
            <person name="Iotti M."/>
            <person name="Le Tacon F."/>
            <person name="Lindquist E.A."/>
            <person name="Lipzen A."/>
            <person name="Malagnac F."/>
            <person name="Mello A."/>
            <person name="Molinier V."/>
            <person name="Miyauchi S."/>
            <person name="Poulain J."/>
            <person name="Riccioni C."/>
            <person name="Rubini A."/>
            <person name="Sitrit Y."/>
            <person name="Splivallo R."/>
            <person name="Traeger S."/>
            <person name="Wang M."/>
            <person name="Zifcakova L."/>
            <person name="Wipf D."/>
            <person name="Zambonelli A."/>
            <person name="Paolocci F."/>
            <person name="Nowrousian M."/>
            <person name="Ottonello S."/>
            <person name="Baldrian P."/>
            <person name="Spatafora J.W."/>
            <person name="Henrissat B."/>
            <person name="Nagy L.G."/>
            <person name="Aury J.M."/>
            <person name="Wincker P."/>
            <person name="Grigoriev I.V."/>
            <person name="Bonfante P."/>
            <person name="Martin F.M."/>
        </authorList>
    </citation>
    <scope>NUCLEOTIDE SEQUENCE [LARGE SCALE GENOMIC DNA]</scope>
    <source>
        <strain evidence="2 3">CCBAS932</strain>
    </source>
</reference>
<sequence length="226" mass="24407">MSSTTSSPSSPTPVPTVVTVTPPTIHLDSPQSSPKMATMASPPSSPGPQPSPVFAPRPMRIPQLFRPRPLVALESSSGNQMRTPSPKQQRRSSSAAGGMKSLVLTDSKLIGGETSEVQVRIDDGEGSSNGAAGDLQPVQLYSPSKDVLDELYKIIRNNKPQPKAFDHHRRQLSDASSSKDSSGRDENTRSPLSHEFGRIPFPSSPVSRTLMRNPIIYNSQFGQEQH</sequence>
<feature type="region of interest" description="Disordered" evidence="1">
    <location>
        <begin position="1"/>
        <end position="139"/>
    </location>
</feature>
<name>A0A3N4KTN4_9PEZI</name>
<feature type="compositionally biased region" description="Pro residues" evidence="1">
    <location>
        <begin position="43"/>
        <end position="55"/>
    </location>
</feature>
<dbReference type="Proteomes" id="UP000277580">
    <property type="component" value="Unassembled WGS sequence"/>
</dbReference>
<organism evidence="2 3">
    <name type="scientific">Morchella conica CCBAS932</name>
    <dbReference type="NCBI Taxonomy" id="1392247"/>
    <lineage>
        <taxon>Eukaryota</taxon>
        <taxon>Fungi</taxon>
        <taxon>Dikarya</taxon>
        <taxon>Ascomycota</taxon>
        <taxon>Pezizomycotina</taxon>
        <taxon>Pezizomycetes</taxon>
        <taxon>Pezizales</taxon>
        <taxon>Morchellaceae</taxon>
        <taxon>Morchella</taxon>
    </lineage>
</organism>
<dbReference type="AlphaFoldDB" id="A0A3N4KTN4"/>
<evidence type="ECO:0000313" key="3">
    <source>
        <dbReference type="Proteomes" id="UP000277580"/>
    </source>
</evidence>
<protein>
    <submittedName>
        <fullName evidence="2">Uncharacterized protein</fullName>
    </submittedName>
</protein>
<evidence type="ECO:0000313" key="2">
    <source>
        <dbReference type="EMBL" id="RPB13923.1"/>
    </source>
</evidence>
<feature type="region of interest" description="Disordered" evidence="1">
    <location>
        <begin position="158"/>
        <end position="212"/>
    </location>
</feature>
<gene>
    <name evidence="2" type="ORF">P167DRAFT_572848</name>
</gene>
<dbReference type="EMBL" id="ML119120">
    <property type="protein sequence ID" value="RPB13923.1"/>
    <property type="molecule type" value="Genomic_DNA"/>
</dbReference>
<evidence type="ECO:0000256" key="1">
    <source>
        <dbReference type="SAM" id="MobiDB-lite"/>
    </source>
</evidence>
<dbReference type="InParanoid" id="A0A3N4KTN4"/>